<dbReference type="Proteomes" id="UP000299102">
    <property type="component" value="Unassembled WGS sequence"/>
</dbReference>
<dbReference type="EMBL" id="BGZK01000327">
    <property type="protein sequence ID" value="GBP37042.1"/>
    <property type="molecule type" value="Genomic_DNA"/>
</dbReference>
<keyword evidence="2" id="KW-1185">Reference proteome</keyword>
<organism evidence="1 2">
    <name type="scientific">Eumeta variegata</name>
    <name type="common">Bagworm moth</name>
    <name type="synonym">Eumeta japonica</name>
    <dbReference type="NCBI Taxonomy" id="151549"/>
    <lineage>
        <taxon>Eukaryota</taxon>
        <taxon>Metazoa</taxon>
        <taxon>Ecdysozoa</taxon>
        <taxon>Arthropoda</taxon>
        <taxon>Hexapoda</taxon>
        <taxon>Insecta</taxon>
        <taxon>Pterygota</taxon>
        <taxon>Neoptera</taxon>
        <taxon>Endopterygota</taxon>
        <taxon>Lepidoptera</taxon>
        <taxon>Glossata</taxon>
        <taxon>Ditrysia</taxon>
        <taxon>Tineoidea</taxon>
        <taxon>Psychidae</taxon>
        <taxon>Oiketicinae</taxon>
        <taxon>Eumeta</taxon>
    </lineage>
</organism>
<protein>
    <submittedName>
        <fullName evidence="1">Uncharacterized protein</fullName>
    </submittedName>
</protein>
<proteinExistence type="predicted"/>
<dbReference type="AlphaFoldDB" id="A0A4C1VFG6"/>
<comment type="caution">
    <text evidence="1">The sequence shown here is derived from an EMBL/GenBank/DDBJ whole genome shotgun (WGS) entry which is preliminary data.</text>
</comment>
<evidence type="ECO:0000313" key="2">
    <source>
        <dbReference type="Proteomes" id="UP000299102"/>
    </source>
</evidence>
<name>A0A4C1VFG6_EUMVA</name>
<gene>
    <name evidence="1" type="ORF">EVAR_31040_1</name>
</gene>
<evidence type="ECO:0000313" key="1">
    <source>
        <dbReference type="EMBL" id="GBP37042.1"/>
    </source>
</evidence>
<sequence length="126" mass="14051">MHLTVQLVHELGIISKRHAFKSNASTDDDKYRHMFQITNGYPLLFAGKCTLPIEKGQKLLGGFGNNFFSIGKEVSLSIEKKLFQQIPASAPPYSSELNGPGFLFDRSPGPSASNGRQFRFVTLRVY</sequence>
<reference evidence="1 2" key="1">
    <citation type="journal article" date="2019" name="Commun. Biol.">
        <title>The bagworm genome reveals a unique fibroin gene that provides high tensile strength.</title>
        <authorList>
            <person name="Kono N."/>
            <person name="Nakamura H."/>
            <person name="Ohtoshi R."/>
            <person name="Tomita M."/>
            <person name="Numata K."/>
            <person name="Arakawa K."/>
        </authorList>
    </citation>
    <scope>NUCLEOTIDE SEQUENCE [LARGE SCALE GENOMIC DNA]</scope>
</reference>
<accession>A0A4C1VFG6</accession>